<dbReference type="SMART" id="SM00944">
    <property type="entry name" value="Pro-kuma_activ"/>
    <property type="match status" value="1"/>
</dbReference>
<dbReference type="InterPro" id="IPR015366">
    <property type="entry name" value="S53_propep"/>
</dbReference>
<dbReference type="SUPFAM" id="SSF52743">
    <property type="entry name" value="Subtilisin-like"/>
    <property type="match status" value="1"/>
</dbReference>
<evidence type="ECO:0000313" key="9">
    <source>
        <dbReference type="EMBL" id="KRK47073.1"/>
    </source>
</evidence>
<evidence type="ECO:0000256" key="6">
    <source>
        <dbReference type="ARBA" id="ARBA00022837"/>
    </source>
</evidence>
<dbReference type="GO" id="GO:0046872">
    <property type="term" value="F:metal ion binding"/>
    <property type="evidence" value="ECO:0007669"/>
    <property type="project" value="UniProtKB-KW"/>
</dbReference>
<dbReference type="InterPro" id="IPR030400">
    <property type="entry name" value="Sedolisin_dom"/>
</dbReference>
<keyword evidence="4" id="KW-0378">Hydrolase</keyword>
<dbReference type="Gene3D" id="3.40.50.200">
    <property type="entry name" value="Peptidase S8/S53 domain"/>
    <property type="match status" value="1"/>
</dbReference>
<evidence type="ECO:0000313" key="10">
    <source>
        <dbReference type="Proteomes" id="UP000050911"/>
    </source>
</evidence>
<dbReference type="GO" id="GO:0008240">
    <property type="term" value="F:tripeptidyl-peptidase activity"/>
    <property type="evidence" value="ECO:0007669"/>
    <property type="project" value="TreeGrafter"/>
</dbReference>
<evidence type="ECO:0000259" key="8">
    <source>
        <dbReference type="PROSITE" id="PS51695"/>
    </source>
</evidence>
<evidence type="ECO:0000256" key="1">
    <source>
        <dbReference type="ARBA" id="ARBA00001913"/>
    </source>
</evidence>
<evidence type="ECO:0000256" key="5">
    <source>
        <dbReference type="ARBA" id="ARBA00022825"/>
    </source>
</evidence>
<dbReference type="OrthoDB" id="9002785at2"/>
<gene>
    <name evidence="9" type="ORF">FC96_GL000692</name>
</gene>
<keyword evidence="5" id="KW-0720">Serine protease</keyword>
<organism evidence="9 10">
    <name type="scientific">Secundilactobacillus kimchicus JCM 15530</name>
    <dbReference type="NCBI Taxonomy" id="1302272"/>
    <lineage>
        <taxon>Bacteria</taxon>
        <taxon>Bacillati</taxon>
        <taxon>Bacillota</taxon>
        <taxon>Bacilli</taxon>
        <taxon>Lactobacillales</taxon>
        <taxon>Lactobacillaceae</taxon>
        <taxon>Secundilactobacillus</taxon>
    </lineage>
</organism>
<evidence type="ECO:0000256" key="2">
    <source>
        <dbReference type="ARBA" id="ARBA00022670"/>
    </source>
</evidence>
<reference evidence="9 10" key="1">
    <citation type="journal article" date="2015" name="Genome Announc.">
        <title>Expanding the biotechnology potential of lactobacilli through comparative genomics of 213 strains and associated genera.</title>
        <authorList>
            <person name="Sun Z."/>
            <person name="Harris H.M."/>
            <person name="McCann A."/>
            <person name="Guo C."/>
            <person name="Argimon S."/>
            <person name="Zhang W."/>
            <person name="Yang X."/>
            <person name="Jeffery I.B."/>
            <person name="Cooney J.C."/>
            <person name="Kagawa T.F."/>
            <person name="Liu W."/>
            <person name="Song Y."/>
            <person name="Salvetti E."/>
            <person name="Wrobel A."/>
            <person name="Rasinkangas P."/>
            <person name="Parkhill J."/>
            <person name="Rea M.C."/>
            <person name="O'Sullivan O."/>
            <person name="Ritari J."/>
            <person name="Douillard F.P."/>
            <person name="Paul Ross R."/>
            <person name="Yang R."/>
            <person name="Briner A.E."/>
            <person name="Felis G.E."/>
            <person name="de Vos W.M."/>
            <person name="Barrangou R."/>
            <person name="Klaenhammer T.R."/>
            <person name="Caufield P.W."/>
            <person name="Cui Y."/>
            <person name="Zhang H."/>
            <person name="O'Toole P.W."/>
        </authorList>
    </citation>
    <scope>NUCLEOTIDE SEQUENCE [LARGE SCALE GENOMIC DNA]</scope>
    <source>
        <strain evidence="9 10">JCM 15530</strain>
    </source>
</reference>
<dbReference type="CDD" id="cd11377">
    <property type="entry name" value="Pro-peptidase_S53"/>
    <property type="match status" value="1"/>
</dbReference>
<dbReference type="PATRIC" id="fig|1302272.5.peg.690"/>
<dbReference type="InterPro" id="IPR050819">
    <property type="entry name" value="Tripeptidyl-peptidase_I"/>
</dbReference>
<comment type="caution">
    <text evidence="9">The sequence shown here is derived from an EMBL/GenBank/DDBJ whole genome shotgun (WGS) entry which is preliminary data.</text>
</comment>
<feature type="domain" description="Peptidase S53" evidence="8">
    <location>
        <begin position="195"/>
        <end position="613"/>
    </location>
</feature>
<dbReference type="SUPFAM" id="SSF54897">
    <property type="entry name" value="Protease propeptides/inhibitors"/>
    <property type="match status" value="1"/>
</dbReference>
<dbReference type="PROSITE" id="PS51695">
    <property type="entry name" value="SEDOLISIN"/>
    <property type="match status" value="1"/>
</dbReference>
<keyword evidence="7" id="KW-0865">Zymogen</keyword>
<dbReference type="PANTHER" id="PTHR14218">
    <property type="entry name" value="PROTEASE S8 TRIPEPTIDYL PEPTIDASE I CLN2"/>
    <property type="match status" value="1"/>
</dbReference>
<dbReference type="EMBL" id="AZCX01000012">
    <property type="protein sequence ID" value="KRK47073.1"/>
    <property type="molecule type" value="Genomic_DNA"/>
</dbReference>
<dbReference type="PANTHER" id="PTHR14218:SF15">
    <property type="entry name" value="TRIPEPTIDYL-PEPTIDASE 1"/>
    <property type="match status" value="1"/>
</dbReference>
<comment type="cofactor">
    <cofactor evidence="1">
        <name>Ca(2+)</name>
        <dbReference type="ChEBI" id="CHEBI:29108"/>
    </cofactor>
</comment>
<dbReference type="GO" id="GO:0004252">
    <property type="term" value="F:serine-type endopeptidase activity"/>
    <property type="evidence" value="ECO:0007669"/>
    <property type="project" value="InterPro"/>
</dbReference>
<dbReference type="STRING" id="1302272.FC96_GL000692"/>
<protein>
    <submittedName>
        <fullName evidence="9">Peptidase S53 propeptide</fullName>
    </submittedName>
</protein>
<dbReference type="AlphaFoldDB" id="A0A0R1HUA6"/>
<name>A0A0R1HUA6_9LACO</name>
<dbReference type="Proteomes" id="UP000050911">
    <property type="component" value="Unassembled WGS sequence"/>
</dbReference>
<proteinExistence type="predicted"/>
<keyword evidence="3" id="KW-0479">Metal-binding</keyword>
<evidence type="ECO:0000256" key="3">
    <source>
        <dbReference type="ARBA" id="ARBA00022723"/>
    </source>
</evidence>
<evidence type="ECO:0000256" key="4">
    <source>
        <dbReference type="ARBA" id="ARBA00022801"/>
    </source>
</evidence>
<dbReference type="GO" id="GO:0006508">
    <property type="term" value="P:proteolysis"/>
    <property type="evidence" value="ECO:0007669"/>
    <property type="project" value="UniProtKB-KW"/>
</dbReference>
<evidence type="ECO:0000256" key="7">
    <source>
        <dbReference type="ARBA" id="ARBA00023145"/>
    </source>
</evidence>
<dbReference type="Pfam" id="PF09286">
    <property type="entry name" value="Pro-kuma_activ"/>
    <property type="match status" value="1"/>
</dbReference>
<accession>A0A0R1HUA6</accession>
<dbReference type="InterPro" id="IPR036852">
    <property type="entry name" value="Peptidase_S8/S53_dom_sf"/>
</dbReference>
<keyword evidence="2" id="KW-0645">Protease</keyword>
<dbReference type="CDD" id="cd04056">
    <property type="entry name" value="Peptidases_S53"/>
    <property type="match status" value="1"/>
</dbReference>
<sequence>MKPRGDFDLKKTREFLVAVALLVTGGVATFVTQEQSAQAAGRKTTVSVVLEPQNRQAMIDAVYDTVDPSSQAYHKYLSTSQVGDTYGQPTAKLNQFKAYFKRYKLATAVYPGNLMLKVSGQYSNVLKAFKAKLVTSKHKVNVTLPKTLAGQVDSVVGLTMGAKKAKVIKNTKATTRPNLKLNGADFSKQYGAQKFVDNYQLNALYDKGLEGQGQRIGLVMLSDYNKGDVATYLQKNGLAADTTRLHKYYAVPKSQVTQAFKLPAAMPAQMEASLDVQQAASLAPKAEIDTFLGTMSGTTNTPVMTDASFLNTFAEAISRNIDKQISTSYTVGNEVLGFGELPLSETKEEYSQAFDTLFQQAALQGITIFNASGDHGPYDSPNKKPNLSIPTSAYEVEVGGTQLPFSKKLNGKQVTVTKERAWGDVVGLSKEDISQGVFEGSGGGFSVLNPTPRYQLGFPGVNTFNAIQHLTFSKGKYVLNRDPKVISGTGSGRNVPDVSGNAAGATGYATYFTARVGKKTNPIWMVGGGTSYVAPQMAAANAVMNSGLKSVTGFWNPQIYTFAQTADSPFNPLQDTTNNDNLYYTGQPGKLYNQATGLGTVNFEKLYNHFNRQ</sequence>
<keyword evidence="6" id="KW-0106">Calcium</keyword>
<keyword evidence="10" id="KW-1185">Reference proteome</keyword>